<accession>A0A5Q2FAR0</accession>
<feature type="transmembrane region" description="Helical" evidence="8">
    <location>
        <begin position="133"/>
        <end position="153"/>
    </location>
</feature>
<comment type="subcellular location">
    <subcellularLocation>
        <location evidence="1">Cell membrane</location>
        <topology evidence="1">Multi-pass membrane protein</topology>
    </subcellularLocation>
</comment>
<evidence type="ECO:0000256" key="8">
    <source>
        <dbReference type="SAM" id="Phobius"/>
    </source>
</evidence>
<reference evidence="10 11" key="1">
    <citation type="submission" date="2019-10" db="EMBL/GenBank/DDBJ databases">
        <title>Genomic analysis of Raineyella sp. CBA3103.</title>
        <authorList>
            <person name="Roh S.W."/>
        </authorList>
    </citation>
    <scope>NUCLEOTIDE SEQUENCE [LARGE SCALE GENOMIC DNA]</scope>
    <source>
        <strain evidence="10 11">CBA3103</strain>
    </source>
</reference>
<feature type="transmembrane region" description="Helical" evidence="8">
    <location>
        <begin position="277"/>
        <end position="296"/>
    </location>
</feature>
<evidence type="ECO:0000256" key="1">
    <source>
        <dbReference type="ARBA" id="ARBA00004651"/>
    </source>
</evidence>
<feature type="transmembrane region" description="Helical" evidence="8">
    <location>
        <begin position="190"/>
        <end position="209"/>
    </location>
</feature>
<dbReference type="AlphaFoldDB" id="A0A5Q2FAR0"/>
<evidence type="ECO:0000256" key="2">
    <source>
        <dbReference type="ARBA" id="ARBA00007362"/>
    </source>
</evidence>
<keyword evidence="6 8" id="KW-0472">Membrane</keyword>
<dbReference type="EMBL" id="CP045725">
    <property type="protein sequence ID" value="QGF22454.1"/>
    <property type="molecule type" value="Genomic_DNA"/>
</dbReference>
<evidence type="ECO:0000259" key="9">
    <source>
        <dbReference type="Pfam" id="PF00892"/>
    </source>
</evidence>
<dbReference type="PANTHER" id="PTHR42920">
    <property type="entry name" value="OS03G0707200 PROTEIN-RELATED"/>
    <property type="match status" value="1"/>
</dbReference>
<dbReference type="InterPro" id="IPR000620">
    <property type="entry name" value="EamA_dom"/>
</dbReference>
<feature type="transmembrane region" description="Helical" evidence="8">
    <location>
        <begin position="215"/>
        <end position="238"/>
    </location>
</feature>
<name>A0A5Q2FAR0_9ACTN</name>
<dbReference type="Pfam" id="PF00892">
    <property type="entry name" value="EamA"/>
    <property type="match status" value="2"/>
</dbReference>
<feature type="domain" description="EamA" evidence="9">
    <location>
        <begin position="159"/>
        <end position="291"/>
    </location>
</feature>
<feature type="transmembrane region" description="Helical" evidence="8">
    <location>
        <begin position="74"/>
        <end position="95"/>
    </location>
</feature>
<dbReference type="InterPro" id="IPR051258">
    <property type="entry name" value="Diverse_Substrate_Transporter"/>
</dbReference>
<evidence type="ECO:0000256" key="4">
    <source>
        <dbReference type="ARBA" id="ARBA00022692"/>
    </source>
</evidence>
<evidence type="ECO:0000256" key="6">
    <source>
        <dbReference type="ARBA" id="ARBA00023136"/>
    </source>
</evidence>
<evidence type="ECO:0000256" key="7">
    <source>
        <dbReference type="SAM" id="MobiDB-lite"/>
    </source>
</evidence>
<dbReference type="Proteomes" id="UP000386847">
    <property type="component" value="Chromosome"/>
</dbReference>
<gene>
    <name evidence="10" type="ORF">Rai3103_00730</name>
</gene>
<proteinExistence type="inferred from homology"/>
<sequence>MKAAASSRRTRANLLLLLAAAIWGFAFVAQIAGAHVGAFTFNSSRFLLGALSLLPVIGWLDRRDHLDTAERRRRWVAVVWPGLLIGVLLFAGSSLQQIGLQFTTAGHAAFVTALYVVTVPLVGVLLGHRIRGAIWVGAGLAVAGLYLLTMTGGPGAMNTGDVLCLASTFFWTGHILAVSRFSRRVDPLRLSVAQFVANSAYAAVTALLVEPHPFTGLSTVLGPIAYAGLVSVGVAYTLQVVGQRDALPSHAALIMSLETVFGALGGALFLGERMVPMGYLGAALMLAGIIVSQLPARRPPLLESDEVVPETAGPLEARRHEARWEETVPDGAPTR</sequence>
<dbReference type="KEGG" id="rain:Rai3103_00730"/>
<keyword evidence="11" id="KW-1185">Reference proteome</keyword>
<dbReference type="GO" id="GO:0005886">
    <property type="term" value="C:plasma membrane"/>
    <property type="evidence" value="ECO:0007669"/>
    <property type="project" value="UniProtKB-SubCell"/>
</dbReference>
<keyword evidence="4 8" id="KW-0812">Transmembrane</keyword>
<comment type="similarity">
    <text evidence="2">Belongs to the EamA transporter family.</text>
</comment>
<feature type="transmembrane region" description="Helical" evidence="8">
    <location>
        <begin position="159"/>
        <end position="178"/>
    </location>
</feature>
<evidence type="ECO:0000256" key="3">
    <source>
        <dbReference type="ARBA" id="ARBA00022475"/>
    </source>
</evidence>
<organism evidence="10 11">
    <name type="scientific">Raineyella fluvialis</name>
    <dbReference type="NCBI Taxonomy" id="2662261"/>
    <lineage>
        <taxon>Bacteria</taxon>
        <taxon>Bacillati</taxon>
        <taxon>Actinomycetota</taxon>
        <taxon>Actinomycetes</taxon>
        <taxon>Propionibacteriales</taxon>
        <taxon>Propionibacteriaceae</taxon>
        <taxon>Raineyella</taxon>
    </lineage>
</organism>
<feature type="transmembrane region" description="Helical" evidence="8">
    <location>
        <begin position="250"/>
        <end position="271"/>
    </location>
</feature>
<feature type="region of interest" description="Disordered" evidence="7">
    <location>
        <begin position="305"/>
        <end position="335"/>
    </location>
</feature>
<feature type="compositionally biased region" description="Basic and acidic residues" evidence="7">
    <location>
        <begin position="316"/>
        <end position="326"/>
    </location>
</feature>
<feature type="transmembrane region" description="Helical" evidence="8">
    <location>
        <begin position="107"/>
        <end position="126"/>
    </location>
</feature>
<dbReference type="PANTHER" id="PTHR42920:SF5">
    <property type="entry name" value="EAMA DOMAIN-CONTAINING PROTEIN"/>
    <property type="match status" value="1"/>
</dbReference>
<dbReference type="SUPFAM" id="SSF103481">
    <property type="entry name" value="Multidrug resistance efflux transporter EmrE"/>
    <property type="match status" value="2"/>
</dbReference>
<dbReference type="RefSeq" id="WP_153570964.1">
    <property type="nucleotide sequence ID" value="NZ_CP045725.1"/>
</dbReference>
<keyword evidence="5 8" id="KW-1133">Transmembrane helix</keyword>
<evidence type="ECO:0000313" key="10">
    <source>
        <dbReference type="EMBL" id="QGF22454.1"/>
    </source>
</evidence>
<protein>
    <submittedName>
        <fullName evidence="10">EamA family transporter</fullName>
    </submittedName>
</protein>
<evidence type="ECO:0000256" key="5">
    <source>
        <dbReference type="ARBA" id="ARBA00022989"/>
    </source>
</evidence>
<keyword evidence="3" id="KW-1003">Cell membrane</keyword>
<feature type="transmembrane region" description="Helical" evidence="8">
    <location>
        <begin position="44"/>
        <end position="62"/>
    </location>
</feature>
<dbReference type="InterPro" id="IPR037185">
    <property type="entry name" value="EmrE-like"/>
</dbReference>
<feature type="domain" description="EamA" evidence="9">
    <location>
        <begin position="12"/>
        <end position="149"/>
    </location>
</feature>
<evidence type="ECO:0000313" key="11">
    <source>
        <dbReference type="Proteomes" id="UP000386847"/>
    </source>
</evidence>